<organism evidence="2 3">
    <name type="scientific">Taurinivorans muris</name>
    <dbReference type="NCBI Taxonomy" id="2787751"/>
    <lineage>
        <taxon>Bacteria</taxon>
        <taxon>Pseudomonadati</taxon>
        <taxon>Thermodesulfobacteriota</taxon>
        <taxon>Desulfovibrionia</taxon>
        <taxon>Desulfovibrionales</taxon>
        <taxon>Desulfovibrionaceae</taxon>
        <taxon>Taurinivorans</taxon>
    </lineage>
</organism>
<dbReference type="Proteomes" id="UP001058120">
    <property type="component" value="Chromosome"/>
</dbReference>
<evidence type="ECO:0000313" key="2">
    <source>
        <dbReference type="EMBL" id="UWX05762.1"/>
    </source>
</evidence>
<dbReference type="InterPro" id="IPR002877">
    <property type="entry name" value="RNA_MeTrfase_FtsJ_dom"/>
</dbReference>
<dbReference type="RefSeq" id="WP_334315346.1">
    <property type="nucleotide sequence ID" value="NZ_CP065938.1"/>
</dbReference>
<accession>A0ABY5Y0R8</accession>
<keyword evidence="3" id="KW-1185">Reference proteome</keyword>
<gene>
    <name evidence="2" type="ORF">JBF11_00035</name>
</gene>
<dbReference type="InterPro" id="IPR029063">
    <property type="entry name" value="SAM-dependent_MTases_sf"/>
</dbReference>
<reference evidence="2" key="1">
    <citation type="submission" date="2020-12" db="EMBL/GenBank/DDBJ databases">
        <title>Taurinivorans muris gen. nov., sp. nov., fundamental and realized metabolic niche of a ubiquitous sulfidogenic bacterium in the murine intestine.</title>
        <authorList>
            <person name="Ye H."/>
            <person name="Hanson B.T."/>
            <person name="Loy A."/>
        </authorList>
    </citation>
    <scope>NUCLEOTIDE SEQUENCE</scope>
    <source>
        <strain evidence="2">LT0009</strain>
    </source>
</reference>
<evidence type="ECO:0000313" key="3">
    <source>
        <dbReference type="Proteomes" id="UP001058120"/>
    </source>
</evidence>
<dbReference type="PANTHER" id="PTHR37524:SF2">
    <property type="entry name" value="RIBOSOMAL RNA METHYLTRANSFERASE FTSJ DOMAIN-CONTAINING PROTEIN"/>
    <property type="match status" value="1"/>
</dbReference>
<name>A0ABY5Y0R8_9BACT</name>
<evidence type="ECO:0000259" key="1">
    <source>
        <dbReference type="Pfam" id="PF01728"/>
    </source>
</evidence>
<dbReference type="SUPFAM" id="SSF53335">
    <property type="entry name" value="S-adenosyl-L-methionine-dependent methyltransferases"/>
    <property type="match status" value="1"/>
</dbReference>
<dbReference type="Pfam" id="PF01728">
    <property type="entry name" value="FtsJ"/>
    <property type="match status" value="1"/>
</dbReference>
<dbReference type="EMBL" id="CP065938">
    <property type="protein sequence ID" value="UWX05762.1"/>
    <property type="molecule type" value="Genomic_DNA"/>
</dbReference>
<protein>
    <recommendedName>
        <fullName evidence="1">Ribosomal RNA methyltransferase FtsJ domain-containing protein</fullName>
    </recommendedName>
</protein>
<sequence>MENTCVYIAPRFFENELKKELFYLDIPVLRQYGRFFYCAKTPIRPVWAQNTWNLPQTLPILSIGDAAKKLKAVQRNWHSHPIDFFRRVKLIEEKLPPIRFKPHTYGEPIPKTKLGAWTLLDTETLLYSSETSSPFPNGEVNFIENKTEPPSRAYLKLWEIFTLCETYPKPQETAVDLGACPGGWTWVMAKHKVDILAIDKAEITPEIQNMPTVTYENKSGFSLLPQDFPAVDWLLSDMACYPERLYELVQKWLEKGSVKNFVFTIKLQGENTKESIELFKTIPNSSLIHLSCNKHELTWIYGEIQKNFQKKLDNNRANN</sequence>
<dbReference type="PANTHER" id="PTHR37524">
    <property type="entry name" value="RIBOSOMAL RNA LARGE SUBUNIT METHYLTRANSFERASE M"/>
    <property type="match status" value="1"/>
</dbReference>
<feature type="domain" description="Ribosomal RNA methyltransferase FtsJ" evidence="1">
    <location>
        <begin position="151"/>
        <end position="239"/>
    </location>
</feature>
<proteinExistence type="predicted"/>
<dbReference type="Gene3D" id="3.40.50.150">
    <property type="entry name" value="Vaccinia Virus protein VP39"/>
    <property type="match status" value="1"/>
</dbReference>